<evidence type="ECO:0000313" key="6">
    <source>
        <dbReference type="EMBL" id="OIZ95085.1"/>
    </source>
</evidence>
<dbReference type="AlphaFoldDB" id="A0A1J8PIY4"/>
<name>A0A1J8PIY4_9COXI</name>
<reference evidence="6 7" key="1">
    <citation type="submission" date="2016-03" db="EMBL/GenBank/DDBJ databases">
        <title>Comparative genomics of Rickettsiella.</title>
        <authorList>
            <person name="Chandler C."/>
            <person name="Wang Y."/>
        </authorList>
    </citation>
    <scope>NUCLEOTIDE SEQUENCE [LARGE SCALE GENOMIC DNA]</scope>
    <source>
        <strain evidence="6 7">RCFS May 2013</strain>
    </source>
</reference>
<dbReference type="GO" id="GO:0009403">
    <property type="term" value="P:toxin biosynthetic process"/>
    <property type="evidence" value="ECO:0007669"/>
    <property type="project" value="InterPro"/>
</dbReference>
<feature type="transmembrane region" description="Helical" evidence="5">
    <location>
        <begin position="7"/>
        <end position="28"/>
    </location>
</feature>
<dbReference type="Pfam" id="PF02674">
    <property type="entry name" value="Colicin_V"/>
    <property type="match status" value="1"/>
</dbReference>
<dbReference type="PANTHER" id="PTHR36926">
    <property type="entry name" value="COLICIN V PRODUCTION PROTEIN"/>
    <property type="match status" value="1"/>
</dbReference>
<proteinExistence type="predicted"/>
<accession>A0A1J8PIY4</accession>
<organism evidence="6 7">
    <name type="scientific">Candidatus Rickettsiella isopodorum</name>
    <dbReference type="NCBI Taxonomy" id="1225476"/>
    <lineage>
        <taxon>Bacteria</taxon>
        <taxon>Pseudomonadati</taxon>
        <taxon>Pseudomonadota</taxon>
        <taxon>Gammaproteobacteria</taxon>
        <taxon>Legionellales</taxon>
        <taxon>Coxiellaceae</taxon>
        <taxon>Rickettsiella</taxon>
    </lineage>
</organism>
<dbReference type="EMBL" id="LUKY01000032">
    <property type="protein sequence ID" value="OIZ95085.1"/>
    <property type="molecule type" value="Genomic_DNA"/>
</dbReference>
<dbReference type="InterPro" id="IPR003825">
    <property type="entry name" value="Colicin-V_CvpA"/>
</dbReference>
<comment type="subcellular location">
    <subcellularLocation>
        <location evidence="1">Membrane</location>
        <topology evidence="1">Multi-pass membrane protein</topology>
    </subcellularLocation>
</comment>
<gene>
    <name evidence="6" type="ORF">A1D18_03025</name>
</gene>
<feature type="transmembrane region" description="Helical" evidence="5">
    <location>
        <begin position="64"/>
        <end position="88"/>
    </location>
</feature>
<sequence length="170" mass="19014">MSTFNWIDYTIIAIIALSVLISVMRGFVREVISLVIWVAAIAVSFIFYRYIADLLVNFIHSDSVRLVVSFVGLFLVTLILGMLINYLIGQLVANTGLSGTDRVLGIIFGIARGILVVVLLMMLVSLTPFAKEASWQESVLVPHFQPLEDWLSSFLPESIHSHLEIQKAQY</sequence>
<evidence type="ECO:0000313" key="7">
    <source>
        <dbReference type="Proteomes" id="UP000183924"/>
    </source>
</evidence>
<protein>
    <submittedName>
        <fullName evidence="6">Colicin V production CvpA</fullName>
    </submittedName>
</protein>
<evidence type="ECO:0000256" key="5">
    <source>
        <dbReference type="SAM" id="Phobius"/>
    </source>
</evidence>
<evidence type="ECO:0000256" key="1">
    <source>
        <dbReference type="ARBA" id="ARBA00004141"/>
    </source>
</evidence>
<dbReference type="OrthoDB" id="9810601at2"/>
<dbReference type="Proteomes" id="UP000183924">
    <property type="component" value="Unassembled WGS sequence"/>
</dbReference>
<evidence type="ECO:0000256" key="4">
    <source>
        <dbReference type="ARBA" id="ARBA00023136"/>
    </source>
</evidence>
<evidence type="ECO:0000256" key="3">
    <source>
        <dbReference type="ARBA" id="ARBA00022989"/>
    </source>
</evidence>
<dbReference type="STRING" id="1225476.A1D18_03025"/>
<keyword evidence="2 5" id="KW-0812">Transmembrane</keyword>
<comment type="caution">
    <text evidence="6">The sequence shown here is derived from an EMBL/GenBank/DDBJ whole genome shotgun (WGS) entry which is preliminary data.</text>
</comment>
<keyword evidence="3 5" id="KW-1133">Transmembrane helix</keyword>
<dbReference type="RefSeq" id="WP_071662347.1">
    <property type="nucleotide sequence ID" value="NZ_LUKY01000032.1"/>
</dbReference>
<feature type="transmembrane region" description="Helical" evidence="5">
    <location>
        <begin position="103"/>
        <end position="126"/>
    </location>
</feature>
<feature type="transmembrane region" description="Helical" evidence="5">
    <location>
        <begin position="34"/>
        <end position="52"/>
    </location>
</feature>
<keyword evidence="7" id="KW-1185">Reference proteome</keyword>
<evidence type="ECO:0000256" key="2">
    <source>
        <dbReference type="ARBA" id="ARBA00022692"/>
    </source>
</evidence>
<keyword evidence="4 5" id="KW-0472">Membrane</keyword>
<dbReference type="GO" id="GO:0016020">
    <property type="term" value="C:membrane"/>
    <property type="evidence" value="ECO:0007669"/>
    <property type="project" value="UniProtKB-SubCell"/>
</dbReference>
<dbReference type="PANTHER" id="PTHR36926:SF1">
    <property type="entry name" value="COLICIN V PRODUCTION PROTEIN"/>
    <property type="match status" value="1"/>
</dbReference>
<dbReference type="InterPro" id="IPR052719">
    <property type="entry name" value="CvpA-like"/>
</dbReference>